<dbReference type="PANTHER" id="PTHR11799">
    <property type="entry name" value="PARAOXONASE"/>
    <property type="match status" value="1"/>
</dbReference>
<dbReference type="InterPro" id="IPR011042">
    <property type="entry name" value="6-blade_b-propeller_TolB-like"/>
</dbReference>
<evidence type="ECO:0000313" key="1">
    <source>
        <dbReference type="EMBL" id="GFG53934.1"/>
    </source>
</evidence>
<gene>
    <name evidence="1" type="ORF">MAGR_53750</name>
</gene>
<dbReference type="PANTHER" id="PTHR11799:SF12">
    <property type="entry name" value="PARAOXONASE-RELATED"/>
    <property type="match status" value="1"/>
</dbReference>
<proteinExistence type="predicted"/>
<evidence type="ECO:0000313" key="2">
    <source>
        <dbReference type="Proteomes" id="UP000465302"/>
    </source>
</evidence>
<comment type="caution">
    <text evidence="1">The sequence shown here is derived from an EMBL/GenBank/DDBJ whole genome shotgun (WGS) entry which is preliminary data.</text>
</comment>
<name>A0A7I9W8A7_MYCAG</name>
<dbReference type="EMBL" id="BLKS01000001">
    <property type="protein sequence ID" value="GFG53934.1"/>
    <property type="molecule type" value="Genomic_DNA"/>
</dbReference>
<protein>
    <recommendedName>
        <fullName evidence="3">SMP-30/Gluconolactonase/LRE-like region domain-containing protein</fullName>
    </recommendedName>
</protein>
<sequence length="360" mass="38325">MHGYTREPTDHRGRRKLSVSRVMHEQLAGYISGPVNAEDLAVAPGGQWVLTSGMTGPTAPLGHLYAVRVEDGASSEIFPYGASYALDTERFAAQPDLDPFRFRPQGIDVTVQRDGRTELYVVSHGAAESVEVFEVDLDEPRPTLRWLGGVALPGTAVGNDVAAVGDGFIVSTTGDPDGLRSISVEDAMAGRDTGGVLEWSPGAGWTTLPGTSMNTATGVAISSDGDWIYIGGWNSRCIRKVQRGTPDPISTTVEVGMMVDNLTWAASGHLLAAGTYGTSMQEFLASHFGPSPRLGFPSRVLRVDPDTLATETLVDYGPDTFGAATTALQVGREIWVGTARDQGLARFRFPAPNRAFGPQS</sequence>
<dbReference type="Proteomes" id="UP000465302">
    <property type="component" value="Unassembled WGS sequence"/>
</dbReference>
<dbReference type="InterPro" id="IPR051288">
    <property type="entry name" value="Serum_paraoxonase/arylesterase"/>
</dbReference>
<reference evidence="1 2" key="1">
    <citation type="journal article" date="2019" name="Emerg. Microbes Infect.">
        <title>Comprehensive subspecies identification of 175 nontuberculous mycobacteria species based on 7547 genomic profiles.</title>
        <authorList>
            <person name="Matsumoto Y."/>
            <person name="Kinjo T."/>
            <person name="Motooka D."/>
            <person name="Nabeya D."/>
            <person name="Jung N."/>
            <person name="Uechi K."/>
            <person name="Horii T."/>
            <person name="Iida T."/>
            <person name="Fujita J."/>
            <person name="Nakamura S."/>
        </authorList>
    </citation>
    <scope>NUCLEOTIDE SEQUENCE [LARGE SCALE GENOMIC DNA]</scope>
    <source>
        <strain evidence="1 2">JCM 6377</strain>
    </source>
</reference>
<organism evidence="1 2">
    <name type="scientific">Mycolicibacterium agri</name>
    <name type="common">Mycobacterium agri</name>
    <dbReference type="NCBI Taxonomy" id="36811"/>
    <lineage>
        <taxon>Bacteria</taxon>
        <taxon>Bacillati</taxon>
        <taxon>Actinomycetota</taxon>
        <taxon>Actinomycetes</taxon>
        <taxon>Mycobacteriales</taxon>
        <taxon>Mycobacteriaceae</taxon>
        <taxon>Mycolicibacterium</taxon>
    </lineage>
</organism>
<dbReference type="SUPFAM" id="SSF63829">
    <property type="entry name" value="Calcium-dependent phosphotriesterase"/>
    <property type="match status" value="1"/>
</dbReference>
<evidence type="ECO:0008006" key="3">
    <source>
        <dbReference type="Google" id="ProtNLM"/>
    </source>
</evidence>
<dbReference type="Gene3D" id="2.120.10.30">
    <property type="entry name" value="TolB, C-terminal domain"/>
    <property type="match status" value="1"/>
</dbReference>
<dbReference type="AlphaFoldDB" id="A0A7I9W8A7"/>
<accession>A0A7I9W8A7</accession>